<evidence type="ECO:0000256" key="1">
    <source>
        <dbReference type="SAM" id="Phobius"/>
    </source>
</evidence>
<dbReference type="EMBL" id="HACG01013348">
    <property type="protein sequence ID" value="CEK60213.1"/>
    <property type="molecule type" value="Transcribed_RNA"/>
</dbReference>
<proteinExistence type="predicted"/>
<reference evidence="2" key="1">
    <citation type="submission" date="2014-12" db="EMBL/GenBank/DDBJ databases">
        <title>Insight into the proteome of Arion vulgaris.</title>
        <authorList>
            <person name="Aradska J."/>
            <person name="Bulat T."/>
            <person name="Smidak R."/>
            <person name="Sarate P."/>
            <person name="Gangsoo J."/>
            <person name="Sialana F."/>
            <person name="Bilban M."/>
            <person name="Lubec G."/>
        </authorList>
    </citation>
    <scope>NUCLEOTIDE SEQUENCE</scope>
    <source>
        <tissue evidence="2">Skin</tissue>
    </source>
</reference>
<gene>
    <name evidence="2" type="primary">ORF38740</name>
</gene>
<organism evidence="2">
    <name type="scientific">Arion vulgaris</name>
    <dbReference type="NCBI Taxonomy" id="1028688"/>
    <lineage>
        <taxon>Eukaryota</taxon>
        <taxon>Metazoa</taxon>
        <taxon>Spiralia</taxon>
        <taxon>Lophotrochozoa</taxon>
        <taxon>Mollusca</taxon>
        <taxon>Gastropoda</taxon>
        <taxon>Heterobranchia</taxon>
        <taxon>Euthyneura</taxon>
        <taxon>Panpulmonata</taxon>
        <taxon>Eupulmonata</taxon>
        <taxon>Stylommatophora</taxon>
        <taxon>Helicina</taxon>
        <taxon>Arionoidea</taxon>
        <taxon>Arionidae</taxon>
        <taxon>Arion</taxon>
    </lineage>
</organism>
<sequence>MELSRHFLLNKRNMTSSTTQPSQLLAAIYPNCLRVVEAVKNDIPAPSRKSRREMADGESDFGALVYIVVVLVFYSAGVIVMIVRYLKTEKKELEEEVALENFFKYMPDKKQEQEHRVNRIAIHAFHTLTSISYADEEIVDDFDIVSETSSPDGLFVDGL</sequence>
<dbReference type="AlphaFoldDB" id="A0A0B6YVG5"/>
<accession>A0A0B6YVG5</accession>
<keyword evidence="1" id="KW-0472">Membrane</keyword>
<keyword evidence="1" id="KW-1133">Transmembrane helix</keyword>
<protein>
    <submittedName>
        <fullName evidence="2">Uncharacterized protein</fullName>
    </submittedName>
</protein>
<feature type="transmembrane region" description="Helical" evidence="1">
    <location>
        <begin position="63"/>
        <end position="83"/>
    </location>
</feature>
<keyword evidence="1" id="KW-0812">Transmembrane</keyword>
<evidence type="ECO:0000313" key="2">
    <source>
        <dbReference type="EMBL" id="CEK60213.1"/>
    </source>
</evidence>
<name>A0A0B6YVG5_9EUPU</name>